<feature type="region of interest" description="Disordered" evidence="1">
    <location>
        <begin position="587"/>
        <end position="682"/>
    </location>
</feature>
<dbReference type="EMBL" id="JAVFKD010000016">
    <property type="protein sequence ID" value="KAK5988085.1"/>
    <property type="molecule type" value="Genomic_DNA"/>
</dbReference>
<reference evidence="2 3" key="1">
    <citation type="submission" date="2024-01" db="EMBL/GenBank/DDBJ databases">
        <title>Complete genome of Cladobotryum mycophilum ATHUM6906.</title>
        <authorList>
            <person name="Christinaki A.C."/>
            <person name="Myridakis A.I."/>
            <person name="Kouvelis V.N."/>
        </authorList>
    </citation>
    <scope>NUCLEOTIDE SEQUENCE [LARGE SCALE GENOMIC DNA]</scope>
    <source>
        <strain evidence="2 3">ATHUM6906</strain>
    </source>
</reference>
<gene>
    <name evidence="2" type="ORF">PT974_12224</name>
</gene>
<keyword evidence="3" id="KW-1185">Reference proteome</keyword>
<feature type="region of interest" description="Disordered" evidence="1">
    <location>
        <begin position="277"/>
        <end position="562"/>
    </location>
</feature>
<feature type="compositionally biased region" description="Basic and acidic residues" evidence="1">
    <location>
        <begin position="76"/>
        <end position="90"/>
    </location>
</feature>
<feature type="region of interest" description="Disordered" evidence="1">
    <location>
        <begin position="8"/>
        <end position="133"/>
    </location>
</feature>
<feature type="compositionally biased region" description="Low complexity" evidence="1">
    <location>
        <begin position="460"/>
        <end position="482"/>
    </location>
</feature>
<organism evidence="2 3">
    <name type="scientific">Cladobotryum mycophilum</name>
    <dbReference type="NCBI Taxonomy" id="491253"/>
    <lineage>
        <taxon>Eukaryota</taxon>
        <taxon>Fungi</taxon>
        <taxon>Dikarya</taxon>
        <taxon>Ascomycota</taxon>
        <taxon>Pezizomycotina</taxon>
        <taxon>Sordariomycetes</taxon>
        <taxon>Hypocreomycetidae</taxon>
        <taxon>Hypocreales</taxon>
        <taxon>Hypocreaceae</taxon>
        <taxon>Cladobotryum</taxon>
    </lineage>
</organism>
<accession>A0ABR0S8I2</accession>
<evidence type="ECO:0000256" key="1">
    <source>
        <dbReference type="SAM" id="MobiDB-lite"/>
    </source>
</evidence>
<feature type="compositionally biased region" description="Basic residues" evidence="1">
    <location>
        <begin position="107"/>
        <end position="125"/>
    </location>
</feature>
<feature type="compositionally biased region" description="Polar residues" evidence="1">
    <location>
        <begin position="229"/>
        <end position="239"/>
    </location>
</feature>
<feature type="compositionally biased region" description="Basic and acidic residues" evidence="1">
    <location>
        <begin position="613"/>
        <end position="625"/>
    </location>
</feature>
<proteinExistence type="predicted"/>
<comment type="caution">
    <text evidence="2">The sequence shown here is derived from an EMBL/GenBank/DDBJ whole genome shotgun (WGS) entry which is preliminary data.</text>
</comment>
<feature type="region of interest" description="Disordered" evidence="1">
    <location>
        <begin position="229"/>
        <end position="253"/>
    </location>
</feature>
<feature type="compositionally biased region" description="Pro residues" evidence="1">
    <location>
        <begin position="53"/>
        <end position="65"/>
    </location>
</feature>
<feature type="compositionally biased region" description="Basic and acidic residues" evidence="1">
    <location>
        <begin position="277"/>
        <end position="310"/>
    </location>
</feature>
<dbReference type="Proteomes" id="UP001338125">
    <property type="component" value="Unassembled WGS sequence"/>
</dbReference>
<evidence type="ECO:0000313" key="3">
    <source>
        <dbReference type="Proteomes" id="UP001338125"/>
    </source>
</evidence>
<protein>
    <submittedName>
        <fullName evidence="2">Uncharacterized protein</fullName>
    </submittedName>
</protein>
<sequence length="784" mass="86635">MALWLFRLKGSRKRSSSGAALSDPDNAPPPPRAMTEGIVKRTGSKRKQVAAPLPSPLPLPLPLAPPRRARTYSFSPDRRDSIRVDRRDQDEATNENAQPPASDRVPTLHHKRSSNHPMRRKSSKRRREDHNREAEIKAMTNFVPIRAATYAWTPTQPPKHIHKRVRTMGAEPAWEHPTSDLSLPLHSSINSTLSSESELVSYRVSALDALAPRPTLRYAASRILNSRASVPTRSGSQKRSLAGREPIPEETLKAHKRIDDLADGFDASELRELMERDARRRERQQQHEREKMERRLARKAEKQKLKEVEARQAGTPPPKTWNEVSWRDSPEPMSGVDEDSLKKSSEGSPKQPLEAFHPVDESTSVPEVRPSTEEQSQTVAEVAEHEEQIADLPTSSKLEGALRSKKSMSKSTLGSDKEKAGSANDDDATTRKDSVASSKTNRMSLMALLKWGMRNRRNSSDPSSFSNTSREEMQAAAAQARAQADDDSAPPTPTGNYLSKPGSGTPRRMHSRFREDLPELPLNAQLQPPEAQSPLPIVAEHKPPETASTALPPGGQDMPMAAHRSVEGLPPITTSVEKMFPVQPTEPHLSVSLASVDSEGSWLSGRMSSQRSTNREAARAKRRNQEQSAESPGGSTREDYAIAEDEYMARLSPEPPASGSNIHPSGEGRPSSDEDEVMKENDVKWGAVGAQPQFIQVHRQGRDTFHSRSGLLDIDSVDEEEVDTPVSPVSDDKVDLQHARSVPVGHARNYSAGSAKLLEITPSRLSVDDKGKSREKLNSSQVRL</sequence>
<name>A0ABR0S8I2_9HYPO</name>
<evidence type="ECO:0000313" key="2">
    <source>
        <dbReference type="EMBL" id="KAK5988085.1"/>
    </source>
</evidence>